<comment type="caution">
    <text evidence="1">The sequence shown here is derived from an EMBL/GenBank/DDBJ whole genome shotgun (WGS) entry which is preliminary data.</text>
</comment>
<accession>A0ABR5CFW0</accession>
<sequence length="97" mass="10750">MLGLGLEVFEHDPFESELALIIDSAIVEAEYRGRGSGRLVVEELMRKLGRGRLCTTVLLRHTLDWVELDSASLRRAQRRLLGSGSRSGSRSSEPGRA</sequence>
<proteinExistence type="predicted"/>
<keyword evidence="2" id="KW-1185">Reference proteome</keyword>
<dbReference type="Proteomes" id="UP000032503">
    <property type="component" value="Unassembled WGS sequence"/>
</dbReference>
<reference evidence="1 2" key="1">
    <citation type="journal article" date="2001" name="Int. J. Syst. Evol. Microbiol.">
        <title>Agreia bicolorata gen. nov., sp. nov., to accommodate actinobacteria isolated from narrow reed grass infected by the nematode Heteroanguina graminophila.</title>
        <authorList>
            <person name="Evtushenko L.I."/>
            <person name="Dorofeeva L.V."/>
            <person name="Dobrovolskaya T.G."/>
            <person name="Streshinskaya G.M."/>
            <person name="Subbotin S.A."/>
            <person name="Tiedje J.M."/>
        </authorList>
    </citation>
    <scope>NUCLEOTIDE SEQUENCE [LARGE SCALE GENOMIC DNA]</scope>
    <source>
        <strain evidence="1 2">VKM Ac-1804</strain>
    </source>
</reference>
<name>A0ABR5CFW0_9MICO</name>
<evidence type="ECO:0000313" key="1">
    <source>
        <dbReference type="EMBL" id="KJC64484.1"/>
    </source>
</evidence>
<protein>
    <recommendedName>
        <fullName evidence="3">N-acetyltransferase domain-containing protein</fullName>
    </recommendedName>
</protein>
<evidence type="ECO:0000313" key="2">
    <source>
        <dbReference type="Proteomes" id="UP000032503"/>
    </source>
</evidence>
<organism evidence="1 2">
    <name type="scientific">Agreia bicolorata</name>
    <dbReference type="NCBI Taxonomy" id="110935"/>
    <lineage>
        <taxon>Bacteria</taxon>
        <taxon>Bacillati</taxon>
        <taxon>Actinomycetota</taxon>
        <taxon>Actinomycetes</taxon>
        <taxon>Micrococcales</taxon>
        <taxon>Microbacteriaceae</taxon>
        <taxon>Agreia</taxon>
    </lineage>
</organism>
<dbReference type="EMBL" id="JYFC01000003">
    <property type="protein sequence ID" value="KJC64484.1"/>
    <property type="molecule type" value="Genomic_DNA"/>
</dbReference>
<evidence type="ECO:0008006" key="3">
    <source>
        <dbReference type="Google" id="ProtNLM"/>
    </source>
</evidence>
<gene>
    <name evidence="1" type="ORF">TZ00_08760</name>
</gene>